<dbReference type="InParanoid" id="A0A1B7N7Y0"/>
<keyword evidence="2" id="KW-1185">Reference proteome</keyword>
<dbReference type="EMBL" id="KV448195">
    <property type="protein sequence ID" value="OAX40946.1"/>
    <property type="molecule type" value="Genomic_DNA"/>
</dbReference>
<accession>A0A1B7N7Y0</accession>
<evidence type="ECO:0000313" key="2">
    <source>
        <dbReference type="Proteomes" id="UP000092154"/>
    </source>
</evidence>
<reference evidence="1 2" key="1">
    <citation type="submission" date="2016-06" db="EMBL/GenBank/DDBJ databases">
        <title>Comparative genomics of the ectomycorrhizal sister species Rhizopogon vinicolor and Rhizopogon vesiculosus (Basidiomycota: Boletales) reveals a divergence of the mating type B locus.</title>
        <authorList>
            <consortium name="DOE Joint Genome Institute"/>
            <person name="Mujic A.B."/>
            <person name="Kuo A."/>
            <person name="Tritt A."/>
            <person name="Lipzen A."/>
            <person name="Chen C."/>
            <person name="Johnson J."/>
            <person name="Sharma A."/>
            <person name="Barry K."/>
            <person name="Grigoriev I.V."/>
            <person name="Spatafora J.W."/>
        </authorList>
    </citation>
    <scope>NUCLEOTIDE SEQUENCE [LARGE SCALE GENOMIC DNA]</scope>
    <source>
        <strain evidence="1 2">AM-OR11-026</strain>
    </source>
</reference>
<organism evidence="1 2">
    <name type="scientific">Rhizopogon vinicolor AM-OR11-026</name>
    <dbReference type="NCBI Taxonomy" id="1314800"/>
    <lineage>
        <taxon>Eukaryota</taxon>
        <taxon>Fungi</taxon>
        <taxon>Dikarya</taxon>
        <taxon>Basidiomycota</taxon>
        <taxon>Agaricomycotina</taxon>
        <taxon>Agaricomycetes</taxon>
        <taxon>Agaricomycetidae</taxon>
        <taxon>Boletales</taxon>
        <taxon>Suillineae</taxon>
        <taxon>Rhizopogonaceae</taxon>
        <taxon>Rhizopogon</taxon>
    </lineage>
</organism>
<dbReference type="AlphaFoldDB" id="A0A1B7N7Y0"/>
<sequence>MPNASCLGEMTKRWRIATDINGTRNIYAWFLDETISDSAACDKTFATTPTRGDQCRQYGILRPLRRIISMAQPEVFVPNTVLARALLLSRLSKELNNINVKPNATTEFISFVRAKLYGFNASRPSTAGPFTAVTRSGLWPLSNLIGHTNLEAFQLI</sequence>
<protein>
    <submittedName>
        <fullName evidence="1">Uncharacterized protein</fullName>
    </submittedName>
</protein>
<proteinExistence type="predicted"/>
<name>A0A1B7N7Y0_9AGAM</name>
<gene>
    <name evidence="1" type="ORF">K503DRAFT_781035</name>
</gene>
<evidence type="ECO:0000313" key="1">
    <source>
        <dbReference type="EMBL" id="OAX40946.1"/>
    </source>
</evidence>
<dbReference type="Proteomes" id="UP000092154">
    <property type="component" value="Unassembled WGS sequence"/>
</dbReference>